<dbReference type="InterPro" id="IPR019734">
    <property type="entry name" value="TPR_rpt"/>
</dbReference>
<dbReference type="EMBL" id="JBHULU010000021">
    <property type="protein sequence ID" value="MFD2515685.1"/>
    <property type="molecule type" value="Genomic_DNA"/>
</dbReference>
<protein>
    <submittedName>
        <fullName evidence="3">Tetratricopeptide repeat protein</fullName>
    </submittedName>
</protein>
<dbReference type="Gene3D" id="1.25.40.10">
    <property type="entry name" value="Tetratricopeptide repeat domain"/>
    <property type="match status" value="2"/>
</dbReference>
<reference evidence="4" key="1">
    <citation type="journal article" date="2019" name="Int. J. Syst. Evol. Microbiol.">
        <title>The Global Catalogue of Microorganisms (GCM) 10K type strain sequencing project: providing services to taxonomists for standard genome sequencing and annotation.</title>
        <authorList>
            <consortium name="The Broad Institute Genomics Platform"/>
            <consortium name="The Broad Institute Genome Sequencing Center for Infectious Disease"/>
            <person name="Wu L."/>
            <person name="Ma J."/>
        </authorList>
    </citation>
    <scope>NUCLEOTIDE SEQUENCE [LARGE SCALE GENOMIC DNA]</scope>
    <source>
        <strain evidence="4">KCTC 42498</strain>
    </source>
</reference>
<feature type="chain" id="PRO_5046401319" evidence="2">
    <location>
        <begin position="24"/>
        <end position="492"/>
    </location>
</feature>
<comment type="caution">
    <text evidence="3">The sequence shown here is derived from an EMBL/GenBank/DDBJ whole genome shotgun (WGS) entry which is preliminary data.</text>
</comment>
<dbReference type="SUPFAM" id="SSF48452">
    <property type="entry name" value="TPR-like"/>
    <property type="match status" value="1"/>
</dbReference>
<evidence type="ECO:0000256" key="2">
    <source>
        <dbReference type="SAM" id="SignalP"/>
    </source>
</evidence>
<accession>A0ABW5IQM4</accession>
<dbReference type="Proteomes" id="UP001597544">
    <property type="component" value="Unassembled WGS sequence"/>
</dbReference>
<proteinExistence type="predicted"/>
<keyword evidence="4" id="KW-1185">Reference proteome</keyword>
<organism evidence="3 4">
    <name type="scientific">Pontibacter locisalis</name>
    <dbReference type="NCBI Taxonomy" id="1719035"/>
    <lineage>
        <taxon>Bacteria</taxon>
        <taxon>Pseudomonadati</taxon>
        <taxon>Bacteroidota</taxon>
        <taxon>Cytophagia</taxon>
        <taxon>Cytophagales</taxon>
        <taxon>Hymenobacteraceae</taxon>
        <taxon>Pontibacter</taxon>
    </lineage>
</organism>
<feature type="repeat" description="TPR" evidence="1">
    <location>
        <begin position="443"/>
        <end position="476"/>
    </location>
</feature>
<name>A0ABW5IQM4_9BACT</name>
<dbReference type="SMART" id="SM00028">
    <property type="entry name" value="TPR"/>
    <property type="match status" value="2"/>
</dbReference>
<gene>
    <name evidence="3" type="ORF">ACFSRY_17565</name>
</gene>
<sequence length="492" mass="56375">MALPHPFFLVLFLLLLSNSYSRAASSVYTSITLKAHREYLKLKISSGDSYASQALKSDPDNAAALLVANYGDFLTLCIQQNATAFESLLLKQENRLAKIEALKEKSAWKDYALAEVKMQVGISKLLFGNRLSAAWDIRIAYLQYIANAKRHPQFLPNKKTLGMMQVLIGSVPDNYRWFLNIIGMKGDIETGMSNLKAAAIGENPFQEEAQIIYALTLQLLDQKKEGYSIRIVENLAEQEPDNLLFRFAAIHLLKKTKHTDEALSLYQKKPNSRQYLTFPYLRHMAADMYLYNGNYDASIRENQLFLKQHKGEHYIKAAHFKLYLAYLLSNHPPQALWYYKQISEVGKNEIEEDKYAARFVEKQEQPERNLLIARLRSDGGYYQQALKALEEIEPSPETPLAVRAEYQYRKARIHHGLEEEEMAIRYYKNTIAVCSSSGLYFAPHAALQLGYLYQELNRKDLAKAYFKKAMAYQDHEYKGSIDAKAKLALSAL</sequence>
<keyword evidence="2" id="KW-0732">Signal</keyword>
<dbReference type="Pfam" id="PF13181">
    <property type="entry name" value="TPR_8"/>
    <property type="match status" value="1"/>
</dbReference>
<evidence type="ECO:0000313" key="3">
    <source>
        <dbReference type="EMBL" id="MFD2515685.1"/>
    </source>
</evidence>
<keyword evidence="1" id="KW-0802">TPR repeat</keyword>
<evidence type="ECO:0000313" key="4">
    <source>
        <dbReference type="Proteomes" id="UP001597544"/>
    </source>
</evidence>
<feature type="signal peptide" evidence="2">
    <location>
        <begin position="1"/>
        <end position="23"/>
    </location>
</feature>
<evidence type="ECO:0000256" key="1">
    <source>
        <dbReference type="PROSITE-ProRule" id="PRU00339"/>
    </source>
</evidence>
<dbReference type="SUPFAM" id="SSF81901">
    <property type="entry name" value="HCP-like"/>
    <property type="match status" value="1"/>
</dbReference>
<dbReference type="InterPro" id="IPR011990">
    <property type="entry name" value="TPR-like_helical_dom_sf"/>
</dbReference>
<dbReference type="RefSeq" id="WP_377510914.1">
    <property type="nucleotide sequence ID" value="NZ_JBHULU010000021.1"/>
</dbReference>
<dbReference type="PROSITE" id="PS50005">
    <property type="entry name" value="TPR"/>
    <property type="match status" value="1"/>
</dbReference>